<name>A0ABP6RAG0_9MICC</name>
<evidence type="ECO:0000313" key="8">
    <source>
        <dbReference type="EMBL" id="GAA3282365.1"/>
    </source>
</evidence>
<sequence>MTTDHPTAEQQAIEQHASDTQAADQPYGYFRIDFAQATASGWAAHAEYVELVHDGRTLMTITPQGTDTTLQRAVPEAVPFELDLPRRYSALAFVAEKVRLVAVAGRRRTILSPTDGFRVVCADKARQELENKAAARGGPGGTDYPQRVVHPRPEDFSPVHLPVGYSADPAVLGHDGVMFLTGGSNSLMEQYRMTREDVRELSAQWVELLRRRAQRCAELGITYVQTILPEKLSILRDLAPVPVSGPTPLLREVSAALRGEPWWVNVRPTLEQMKPKRSGFFATDTHLSPQGTQKVAAGLFAAVEPRLRGVVERVPMSTTQARRGDLSKYFGTLPFYEQVMVADDRDFQPYAEAARRTARGEIGSGRHRGLWFDFRNSTAASPKSAMAFGSSSFGPGEDSEHLGWWAKHLFAEFRMRWHAEFDWEEIERVRPDVVIGQTIERFMPQIPEQ</sequence>
<evidence type="ECO:0000256" key="2">
    <source>
        <dbReference type="ARBA" id="ARBA00005182"/>
    </source>
</evidence>
<keyword evidence="4" id="KW-0732">Signal</keyword>
<evidence type="ECO:0000256" key="5">
    <source>
        <dbReference type="ARBA" id="ARBA00022764"/>
    </source>
</evidence>
<keyword evidence="6" id="KW-0016">Alginate biosynthesis</keyword>
<keyword evidence="3" id="KW-0808">Transferase</keyword>
<comment type="caution">
    <text evidence="8">The sequence shown here is derived from an EMBL/GenBank/DDBJ whole genome shotgun (WGS) entry which is preliminary data.</text>
</comment>
<organism evidence="8 9">
    <name type="scientific">Nesterenkonia halobia</name>
    <dbReference type="NCBI Taxonomy" id="37922"/>
    <lineage>
        <taxon>Bacteria</taxon>
        <taxon>Bacillati</taxon>
        <taxon>Actinomycetota</taxon>
        <taxon>Actinomycetes</taxon>
        <taxon>Micrococcales</taxon>
        <taxon>Micrococcaceae</taxon>
        <taxon>Nesterenkonia</taxon>
    </lineage>
</organism>
<evidence type="ECO:0000256" key="4">
    <source>
        <dbReference type="ARBA" id="ARBA00022729"/>
    </source>
</evidence>
<proteinExistence type="predicted"/>
<evidence type="ECO:0000256" key="6">
    <source>
        <dbReference type="ARBA" id="ARBA00022841"/>
    </source>
</evidence>
<reference evidence="9" key="1">
    <citation type="journal article" date="2019" name="Int. J. Syst. Evol. Microbiol.">
        <title>The Global Catalogue of Microorganisms (GCM) 10K type strain sequencing project: providing services to taxonomists for standard genome sequencing and annotation.</title>
        <authorList>
            <consortium name="The Broad Institute Genomics Platform"/>
            <consortium name="The Broad Institute Genome Sequencing Center for Infectious Disease"/>
            <person name="Wu L."/>
            <person name="Ma J."/>
        </authorList>
    </citation>
    <scope>NUCLEOTIDE SEQUENCE [LARGE SCALE GENOMIC DNA]</scope>
    <source>
        <strain evidence="9">JCM 11483</strain>
    </source>
</reference>
<evidence type="ECO:0000256" key="1">
    <source>
        <dbReference type="ARBA" id="ARBA00004418"/>
    </source>
</evidence>
<dbReference type="EMBL" id="BAAAYG010000003">
    <property type="protein sequence ID" value="GAA3282365.1"/>
    <property type="molecule type" value="Genomic_DNA"/>
</dbReference>
<evidence type="ECO:0000256" key="3">
    <source>
        <dbReference type="ARBA" id="ARBA00022679"/>
    </source>
</evidence>
<gene>
    <name evidence="8" type="ORF">GCM10020260_09280</name>
</gene>
<dbReference type="RefSeq" id="WP_344718672.1">
    <property type="nucleotide sequence ID" value="NZ_BAAAYG010000003.1"/>
</dbReference>
<dbReference type="Proteomes" id="UP001501736">
    <property type="component" value="Unassembled WGS sequence"/>
</dbReference>
<keyword evidence="5" id="KW-0574">Periplasm</keyword>
<dbReference type="InterPro" id="IPR031811">
    <property type="entry name" value="ALGX/ALGJ_SGNH-like"/>
</dbReference>
<keyword evidence="9" id="KW-1185">Reference proteome</keyword>
<evidence type="ECO:0000259" key="7">
    <source>
        <dbReference type="Pfam" id="PF16822"/>
    </source>
</evidence>
<dbReference type="Pfam" id="PF16822">
    <property type="entry name" value="ALGX"/>
    <property type="match status" value="1"/>
</dbReference>
<accession>A0ABP6RAG0</accession>
<feature type="domain" description="AlgX/AlgJ SGNH hydrolase-like" evidence="7">
    <location>
        <begin position="196"/>
        <end position="342"/>
    </location>
</feature>
<evidence type="ECO:0000313" key="9">
    <source>
        <dbReference type="Proteomes" id="UP001501736"/>
    </source>
</evidence>
<comment type="pathway">
    <text evidence="2">Glycan biosynthesis; alginate biosynthesis.</text>
</comment>
<comment type="subcellular location">
    <subcellularLocation>
        <location evidence="1">Periplasm</location>
    </subcellularLocation>
</comment>
<protein>
    <recommendedName>
        <fullName evidence="7">AlgX/AlgJ SGNH hydrolase-like domain-containing protein</fullName>
    </recommendedName>
</protein>